<sequence length="31" mass="3644">MFRLIISPLNLLITSIEGIGRYMELMAIMFR</sequence>
<proteinExistence type="predicted"/>
<reference evidence="1" key="1">
    <citation type="submission" date="2018-05" db="EMBL/GenBank/DDBJ databases">
        <authorList>
            <person name="Lanie J.A."/>
            <person name="Ng W.-L."/>
            <person name="Kazmierczak K.M."/>
            <person name="Andrzejewski T.M."/>
            <person name="Davidsen T.M."/>
            <person name="Wayne K.J."/>
            <person name="Tettelin H."/>
            <person name="Glass J.I."/>
            <person name="Rusch D."/>
            <person name="Podicherti R."/>
            <person name="Tsui H.-C.T."/>
            <person name="Winkler M.E."/>
        </authorList>
    </citation>
    <scope>NUCLEOTIDE SEQUENCE</scope>
</reference>
<dbReference type="AlphaFoldDB" id="A0A383DNJ1"/>
<feature type="non-terminal residue" evidence="1">
    <location>
        <position position="31"/>
    </location>
</feature>
<accession>A0A383DNJ1</accession>
<name>A0A383DNJ1_9ZZZZ</name>
<gene>
    <name evidence="1" type="ORF">METZ01_LOCUS498925</name>
</gene>
<dbReference type="EMBL" id="UINC01218865">
    <property type="protein sequence ID" value="SVE46071.1"/>
    <property type="molecule type" value="Genomic_DNA"/>
</dbReference>
<evidence type="ECO:0000313" key="1">
    <source>
        <dbReference type="EMBL" id="SVE46071.1"/>
    </source>
</evidence>
<protein>
    <submittedName>
        <fullName evidence="1">Uncharacterized protein</fullName>
    </submittedName>
</protein>
<organism evidence="1">
    <name type="scientific">marine metagenome</name>
    <dbReference type="NCBI Taxonomy" id="408172"/>
    <lineage>
        <taxon>unclassified sequences</taxon>
        <taxon>metagenomes</taxon>
        <taxon>ecological metagenomes</taxon>
    </lineage>
</organism>